<comment type="caution">
    <text evidence="3">The sequence shown here is derived from an EMBL/GenBank/DDBJ whole genome shotgun (WGS) entry which is preliminary data.</text>
</comment>
<evidence type="ECO:0000259" key="2">
    <source>
        <dbReference type="Pfam" id="PF26061"/>
    </source>
</evidence>
<feature type="chain" id="PRO_5045714431" description="DUF8021 domain-containing protein" evidence="1">
    <location>
        <begin position="20"/>
        <end position="306"/>
    </location>
</feature>
<dbReference type="Proteomes" id="UP001138540">
    <property type="component" value="Unassembled WGS sequence"/>
</dbReference>
<reference evidence="3 4" key="1">
    <citation type="submission" date="2020-08" db="EMBL/GenBank/DDBJ databases">
        <title>Exploring microbial biodiversity for novel pathways involved in the catabolism of aromatic compounds derived from lignin.</title>
        <authorList>
            <person name="Elkins J."/>
        </authorList>
    </citation>
    <scope>NUCLEOTIDE SEQUENCE [LARGE SCALE GENOMIC DNA]</scope>
    <source>
        <strain evidence="3 4">B1D3A</strain>
    </source>
</reference>
<evidence type="ECO:0000313" key="3">
    <source>
        <dbReference type="EMBL" id="MBB5986735.1"/>
    </source>
</evidence>
<organism evidence="3 4">
    <name type="scientific">Sphingobium lignivorans</name>
    <dbReference type="NCBI Taxonomy" id="2735886"/>
    <lineage>
        <taxon>Bacteria</taxon>
        <taxon>Pseudomonadati</taxon>
        <taxon>Pseudomonadota</taxon>
        <taxon>Alphaproteobacteria</taxon>
        <taxon>Sphingomonadales</taxon>
        <taxon>Sphingomonadaceae</taxon>
        <taxon>Sphingobium</taxon>
    </lineage>
</organism>
<keyword evidence="1" id="KW-0732">Signal</keyword>
<dbReference type="RefSeq" id="WP_184154567.1">
    <property type="nucleotide sequence ID" value="NZ_JACHKA010000001.1"/>
</dbReference>
<sequence length="306" mass="32810">MRIGHHVMLGFSAVAFAWASLLPAAAAARPADAQSIDACDRACLTGLLTSYVDALAAGDPSKLPLAPRARFTEDSQDMKPGEGLWKSVTGKGGFRQDYIDLRKQVAAAHVEMREGKNPVLLSVVLHVEGGRIAGVETLVQRFTPNSRFQPKVLGSPIKGMNDPVPASGKQSRQSMIETALTYTEGLRVGNFTDADTPFAAETYRVENGVVTAGEGCGRADCGLYAQNIFVHPAILASVAAVDEEQGIVLLWMNFGDTGSYEPGNALITFEAFKVWGGKIHSINAFLTTRPQALGRSWPSLDPVRRP</sequence>
<dbReference type="Pfam" id="PF26061">
    <property type="entry name" value="DUF8021"/>
    <property type="match status" value="1"/>
</dbReference>
<accession>A0ABR6NHJ0</accession>
<proteinExistence type="predicted"/>
<evidence type="ECO:0000256" key="1">
    <source>
        <dbReference type="SAM" id="SignalP"/>
    </source>
</evidence>
<dbReference type="EMBL" id="JACHKA010000001">
    <property type="protein sequence ID" value="MBB5986735.1"/>
    <property type="molecule type" value="Genomic_DNA"/>
</dbReference>
<dbReference type="InterPro" id="IPR058334">
    <property type="entry name" value="DUF8021"/>
</dbReference>
<evidence type="ECO:0000313" key="4">
    <source>
        <dbReference type="Proteomes" id="UP001138540"/>
    </source>
</evidence>
<keyword evidence="4" id="KW-1185">Reference proteome</keyword>
<feature type="domain" description="DUF8021" evidence="2">
    <location>
        <begin position="170"/>
        <end position="285"/>
    </location>
</feature>
<gene>
    <name evidence="3" type="ORF">HNP60_002709</name>
</gene>
<protein>
    <recommendedName>
        <fullName evidence="2">DUF8021 domain-containing protein</fullName>
    </recommendedName>
</protein>
<feature type="signal peptide" evidence="1">
    <location>
        <begin position="1"/>
        <end position="19"/>
    </location>
</feature>
<name>A0ABR6NHJ0_9SPHN</name>